<reference evidence="1" key="1">
    <citation type="submission" date="2021-05" db="EMBL/GenBank/DDBJ databases">
        <authorList>
            <person name="Scholz U."/>
            <person name="Mascher M."/>
            <person name="Fiebig A."/>
        </authorList>
    </citation>
    <scope>NUCLEOTIDE SEQUENCE [LARGE SCALE GENOMIC DNA]</scope>
</reference>
<accession>A0ACD5Y656</accession>
<keyword evidence="2" id="KW-1185">Reference proteome</keyword>
<organism evidence="1 2">
    <name type="scientific">Avena sativa</name>
    <name type="common">Oat</name>
    <dbReference type="NCBI Taxonomy" id="4498"/>
    <lineage>
        <taxon>Eukaryota</taxon>
        <taxon>Viridiplantae</taxon>
        <taxon>Streptophyta</taxon>
        <taxon>Embryophyta</taxon>
        <taxon>Tracheophyta</taxon>
        <taxon>Spermatophyta</taxon>
        <taxon>Magnoliopsida</taxon>
        <taxon>Liliopsida</taxon>
        <taxon>Poales</taxon>
        <taxon>Poaceae</taxon>
        <taxon>BOP clade</taxon>
        <taxon>Pooideae</taxon>
        <taxon>Poodae</taxon>
        <taxon>Poeae</taxon>
        <taxon>Poeae Chloroplast Group 1 (Aveneae type)</taxon>
        <taxon>Aveninae</taxon>
        <taxon>Avena</taxon>
    </lineage>
</organism>
<evidence type="ECO:0000313" key="2">
    <source>
        <dbReference type="Proteomes" id="UP001732700"/>
    </source>
</evidence>
<dbReference type="EnsemblPlants" id="AVESA.00010b.r2.5DG0948710.1">
    <property type="protein sequence ID" value="AVESA.00010b.r2.5DG0948710.1.CDS"/>
    <property type="gene ID" value="AVESA.00010b.r2.5DG0948710"/>
</dbReference>
<dbReference type="Proteomes" id="UP001732700">
    <property type="component" value="Chromosome 5D"/>
</dbReference>
<name>A0ACD5Y656_AVESA</name>
<protein>
    <submittedName>
        <fullName evidence="1">Uncharacterized protein</fullName>
    </submittedName>
</protein>
<proteinExistence type="predicted"/>
<reference evidence="1" key="2">
    <citation type="submission" date="2025-09" db="UniProtKB">
        <authorList>
            <consortium name="EnsemblPlants"/>
        </authorList>
    </citation>
    <scope>IDENTIFICATION</scope>
</reference>
<evidence type="ECO:0000313" key="1">
    <source>
        <dbReference type="EnsemblPlants" id="AVESA.00010b.r2.5DG0948710.1.CDS"/>
    </source>
</evidence>
<sequence length="401" mass="44315">MGRRSVVCLTLLLGLFGILHVGGQRAPSLAGFITIDCGLPEQISYVDPITGIPIVSDAGFIDAGWNRNISAEYMKSESQLSRGYHNVRSFPDTERSCYTLPSLLPAGSKYLIRAMFRYSNYDGLGKLPAFDLYLGVNRWQTVNISKAERTVLAEVSAVIPDDSVQVCLVNTGSGTPFISSLALRPLENTLYPQVNVTQGLNLIDRFNMGGKSNYPIRYPHDPYDRAWLSWTDPSMWSNISTNEKVQGNVWNLRYYAPPTVMQTAIMPLNGSKTIEVSLATDLEDIRPMPGCIAIIYVAEIQSLSGNAVRQFDVSIDGLPSTLWDVLGYLVADTMYNHGPHPCSSQYNITMKAAANSTLPPIINAFEYFSVISTANLATAIHDGIIYITFQFYSLNEMSTEK</sequence>